<reference evidence="2" key="1">
    <citation type="journal article" date="2019" name="Int. J. Syst. Evol. Microbiol.">
        <title>The Global Catalogue of Microorganisms (GCM) 10K type strain sequencing project: providing services to taxonomists for standard genome sequencing and annotation.</title>
        <authorList>
            <consortium name="The Broad Institute Genomics Platform"/>
            <consortium name="The Broad Institute Genome Sequencing Center for Infectious Disease"/>
            <person name="Wu L."/>
            <person name="Ma J."/>
        </authorList>
    </citation>
    <scope>NUCLEOTIDE SEQUENCE [LARGE SCALE GENOMIC DNA]</scope>
    <source>
        <strain evidence="2">TISTR 2466</strain>
    </source>
</reference>
<comment type="caution">
    <text evidence="1">The sequence shown here is derived from an EMBL/GenBank/DDBJ whole genome shotgun (WGS) entry which is preliminary data.</text>
</comment>
<protein>
    <recommendedName>
        <fullName evidence="3">Transcriptional regulator</fullName>
    </recommendedName>
</protein>
<evidence type="ECO:0008006" key="3">
    <source>
        <dbReference type="Google" id="ProtNLM"/>
    </source>
</evidence>
<organism evidence="1 2">
    <name type="scientific">Sporolactobacillus shoreicorticis</name>
    <dbReference type="NCBI Taxonomy" id="1923877"/>
    <lineage>
        <taxon>Bacteria</taxon>
        <taxon>Bacillati</taxon>
        <taxon>Bacillota</taxon>
        <taxon>Bacilli</taxon>
        <taxon>Bacillales</taxon>
        <taxon>Sporolactobacillaceae</taxon>
        <taxon>Sporolactobacillus</taxon>
    </lineage>
</organism>
<dbReference type="Proteomes" id="UP001597399">
    <property type="component" value="Unassembled WGS sequence"/>
</dbReference>
<evidence type="ECO:0000313" key="1">
    <source>
        <dbReference type="EMBL" id="MFD2696346.1"/>
    </source>
</evidence>
<evidence type="ECO:0000313" key="2">
    <source>
        <dbReference type="Proteomes" id="UP001597399"/>
    </source>
</evidence>
<keyword evidence="2" id="KW-1185">Reference proteome</keyword>
<proteinExistence type="predicted"/>
<sequence length="126" mass="14521">MDSDKVTRLFNLCVKAETDFRNENRPKLARKAAKLQHKLYWITVNELRKEDEKGSAQLTGMERKCFLIIKHALTGKLGMTIDELHHVVDLFHIKRSEIRKPLTSAKAGDLEFKVFNQQSTDAIIAQ</sequence>
<accession>A0ABW5S9I1</accession>
<name>A0ABW5S9I1_9BACL</name>
<dbReference type="EMBL" id="JBHUMQ010000067">
    <property type="protein sequence ID" value="MFD2696346.1"/>
    <property type="molecule type" value="Genomic_DNA"/>
</dbReference>
<gene>
    <name evidence="1" type="ORF">ACFSUE_22395</name>
</gene>